<dbReference type="EMBL" id="BAABEY010000010">
    <property type="protein sequence ID" value="GAA4434173.1"/>
    <property type="molecule type" value="Genomic_DNA"/>
</dbReference>
<keyword evidence="1" id="KW-0472">Membrane</keyword>
<keyword evidence="1" id="KW-1133">Transmembrane helix</keyword>
<dbReference type="InterPro" id="IPR006860">
    <property type="entry name" value="FecR"/>
</dbReference>
<sequence length="359" mass="39556">MDLNNIEDFLDNKRFVKWLQSDDAELDAFWQSWLRDHPERKDLFYHAVATWKLIGEAPGNWPEGEVDGKLGKLKDLLEEAPEARRYRPVWYYAAAAVLVLAMCIGFFGRQSANDKKDGLAKAELQQPVFKTVANRAKSPLLINLADGTSALLSPGSALSFPEKFEADRRVVRLNGEAFFEVEKNAAVPFYVQTSLLTTKVLGTSFRVRSFEREADASVSVLSGKVEVTAATRKAGNSAGSPGVGSEVVLGKNETVTLRKDTDELLKSGPVSQPGELSDVPGQYSFDLKFIPASEVFSALERIYGVRVEYDAKRFGRCTLTADLEDVPFLKKVELICAGIDASYSLNGSVIRISGRGCLE</sequence>
<keyword evidence="1" id="KW-0812">Transmembrane</keyword>
<dbReference type="PANTHER" id="PTHR30273">
    <property type="entry name" value="PERIPLASMIC SIGNAL SENSOR AND SIGMA FACTOR ACTIVATOR FECR-RELATED"/>
    <property type="match status" value="1"/>
</dbReference>
<evidence type="ECO:0000313" key="5">
    <source>
        <dbReference type="Proteomes" id="UP001501508"/>
    </source>
</evidence>
<dbReference type="PANTHER" id="PTHR30273:SF2">
    <property type="entry name" value="PROTEIN FECR"/>
    <property type="match status" value="1"/>
</dbReference>
<evidence type="ECO:0000256" key="1">
    <source>
        <dbReference type="SAM" id="Phobius"/>
    </source>
</evidence>
<evidence type="ECO:0000313" key="4">
    <source>
        <dbReference type="EMBL" id="GAA4434173.1"/>
    </source>
</evidence>
<organism evidence="4 5">
    <name type="scientific">Ravibacter arvi</name>
    <dbReference type="NCBI Taxonomy" id="2051041"/>
    <lineage>
        <taxon>Bacteria</taxon>
        <taxon>Pseudomonadati</taxon>
        <taxon>Bacteroidota</taxon>
        <taxon>Cytophagia</taxon>
        <taxon>Cytophagales</taxon>
        <taxon>Spirosomataceae</taxon>
        <taxon>Ravibacter</taxon>
    </lineage>
</organism>
<feature type="domain" description="FecR protein" evidence="2">
    <location>
        <begin position="136"/>
        <end position="226"/>
    </location>
</feature>
<feature type="domain" description="Protein FecR C-terminal" evidence="3">
    <location>
        <begin position="291"/>
        <end position="351"/>
    </location>
</feature>
<dbReference type="RefSeq" id="WP_345026848.1">
    <property type="nucleotide sequence ID" value="NZ_BAABEY010000010.1"/>
</dbReference>
<comment type="caution">
    <text evidence="4">The sequence shown here is derived from an EMBL/GenBank/DDBJ whole genome shotgun (WGS) entry which is preliminary data.</text>
</comment>
<reference evidence="5" key="1">
    <citation type="journal article" date="2019" name="Int. J. Syst. Evol. Microbiol.">
        <title>The Global Catalogue of Microorganisms (GCM) 10K type strain sequencing project: providing services to taxonomists for standard genome sequencing and annotation.</title>
        <authorList>
            <consortium name="The Broad Institute Genomics Platform"/>
            <consortium name="The Broad Institute Genome Sequencing Center for Infectious Disease"/>
            <person name="Wu L."/>
            <person name="Ma J."/>
        </authorList>
    </citation>
    <scope>NUCLEOTIDE SEQUENCE [LARGE SCALE GENOMIC DNA]</scope>
    <source>
        <strain evidence="5">JCM 31920</strain>
    </source>
</reference>
<dbReference type="InterPro" id="IPR012373">
    <property type="entry name" value="Ferrdict_sens_TM"/>
</dbReference>
<dbReference type="PIRSF" id="PIRSF018266">
    <property type="entry name" value="FecR"/>
    <property type="match status" value="1"/>
</dbReference>
<dbReference type="Pfam" id="PF16344">
    <property type="entry name" value="FecR_C"/>
    <property type="match status" value="1"/>
</dbReference>
<name>A0ABP8LSA3_9BACT</name>
<dbReference type="Pfam" id="PF04773">
    <property type="entry name" value="FecR"/>
    <property type="match status" value="1"/>
</dbReference>
<gene>
    <name evidence="4" type="ORF">GCM10023091_08740</name>
</gene>
<dbReference type="Proteomes" id="UP001501508">
    <property type="component" value="Unassembled WGS sequence"/>
</dbReference>
<protein>
    <submittedName>
        <fullName evidence="4">FecR family protein</fullName>
    </submittedName>
</protein>
<proteinExistence type="predicted"/>
<accession>A0ABP8LSA3</accession>
<keyword evidence="5" id="KW-1185">Reference proteome</keyword>
<evidence type="ECO:0000259" key="3">
    <source>
        <dbReference type="Pfam" id="PF16344"/>
    </source>
</evidence>
<dbReference type="InterPro" id="IPR032508">
    <property type="entry name" value="FecR_C"/>
</dbReference>
<dbReference type="Gene3D" id="3.55.50.30">
    <property type="match status" value="1"/>
</dbReference>
<feature type="transmembrane region" description="Helical" evidence="1">
    <location>
        <begin position="89"/>
        <end position="107"/>
    </location>
</feature>
<dbReference type="Gene3D" id="2.60.120.1440">
    <property type="match status" value="1"/>
</dbReference>
<evidence type="ECO:0000259" key="2">
    <source>
        <dbReference type="Pfam" id="PF04773"/>
    </source>
</evidence>